<dbReference type="PROSITE" id="PS51257">
    <property type="entry name" value="PROKAR_LIPOPROTEIN"/>
    <property type="match status" value="1"/>
</dbReference>
<evidence type="ECO:0008006" key="4">
    <source>
        <dbReference type="Google" id="ProtNLM"/>
    </source>
</evidence>
<evidence type="ECO:0000313" key="3">
    <source>
        <dbReference type="Proteomes" id="UP001500454"/>
    </source>
</evidence>
<reference evidence="3" key="1">
    <citation type="journal article" date="2019" name="Int. J. Syst. Evol. Microbiol.">
        <title>The Global Catalogue of Microorganisms (GCM) 10K type strain sequencing project: providing services to taxonomists for standard genome sequencing and annotation.</title>
        <authorList>
            <consortium name="The Broad Institute Genomics Platform"/>
            <consortium name="The Broad Institute Genome Sequencing Center for Infectious Disease"/>
            <person name="Wu L."/>
            <person name="Ma J."/>
        </authorList>
    </citation>
    <scope>NUCLEOTIDE SEQUENCE [LARGE SCALE GENOMIC DNA]</scope>
    <source>
        <strain evidence="3">JCM 17924</strain>
    </source>
</reference>
<comment type="caution">
    <text evidence="2">The sequence shown here is derived from an EMBL/GenBank/DDBJ whole genome shotgun (WGS) entry which is preliminary data.</text>
</comment>
<sequence length="174" mass="19121">MKNLLFALLAVVLMATVACEKIDKLLTFYIEDSQNIKIPATPLLGQLPLIPVPVTTRSEEKFKNANTSAELVKDVKLDKLTLTVTDPSAANFDFLESITIYISTDQNDRVPLASLNPVPLGQKTIELQPTGAVLDKYIKAASYTLTTEAKTRRAVAQETSVRIDTKFKITADPL</sequence>
<gene>
    <name evidence="2" type="ORF">GCM10023186_41060</name>
</gene>
<proteinExistence type="predicted"/>
<feature type="chain" id="PRO_5046417321" description="DUF1735 domain-containing protein" evidence="1">
    <location>
        <begin position="21"/>
        <end position="174"/>
    </location>
</feature>
<organism evidence="2 3">
    <name type="scientific">Hymenobacter koreensis</name>
    <dbReference type="NCBI Taxonomy" id="1084523"/>
    <lineage>
        <taxon>Bacteria</taxon>
        <taxon>Pseudomonadati</taxon>
        <taxon>Bacteroidota</taxon>
        <taxon>Cytophagia</taxon>
        <taxon>Cytophagales</taxon>
        <taxon>Hymenobacteraceae</taxon>
        <taxon>Hymenobacter</taxon>
    </lineage>
</organism>
<feature type="signal peptide" evidence="1">
    <location>
        <begin position="1"/>
        <end position="20"/>
    </location>
</feature>
<keyword evidence="1" id="KW-0732">Signal</keyword>
<accession>A0ABP8JIX4</accession>
<keyword evidence="3" id="KW-1185">Reference proteome</keyword>
<dbReference type="Proteomes" id="UP001500454">
    <property type="component" value="Unassembled WGS sequence"/>
</dbReference>
<dbReference type="RefSeq" id="WP_345227274.1">
    <property type="nucleotide sequence ID" value="NZ_BAABHA010000015.1"/>
</dbReference>
<dbReference type="EMBL" id="BAABHA010000015">
    <property type="protein sequence ID" value="GAA4391603.1"/>
    <property type="molecule type" value="Genomic_DNA"/>
</dbReference>
<evidence type="ECO:0000313" key="2">
    <source>
        <dbReference type="EMBL" id="GAA4391603.1"/>
    </source>
</evidence>
<name>A0ABP8JIX4_9BACT</name>
<evidence type="ECO:0000256" key="1">
    <source>
        <dbReference type="SAM" id="SignalP"/>
    </source>
</evidence>
<protein>
    <recommendedName>
        <fullName evidence="4">DUF1735 domain-containing protein</fullName>
    </recommendedName>
</protein>